<evidence type="ECO:0000313" key="2">
    <source>
        <dbReference type="Proteomes" id="UP000236291"/>
    </source>
</evidence>
<accession>A0A2K3L151</accession>
<proteinExistence type="predicted"/>
<comment type="caution">
    <text evidence="1">The sequence shown here is derived from an EMBL/GenBank/DDBJ whole genome shotgun (WGS) entry which is preliminary data.</text>
</comment>
<dbReference type="EMBL" id="ASHM01024383">
    <property type="protein sequence ID" value="PNX72236.1"/>
    <property type="molecule type" value="Genomic_DNA"/>
</dbReference>
<dbReference type="AlphaFoldDB" id="A0A2K3L151"/>
<gene>
    <name evidence="1" type="ORF">L195_g028126</name>
</gene>
<reference evidence="1 2" key="1">
    <citation type="journal article" date="2014" name="Am. J. Bot.">
        <title>Genome assembly and annotation for red clover (Trifolium pratense; Fabaceae).</title>
        <authorList>
            <person name="Istvanek J."/>
            <person name="Jaros M."/>
            <person name="Krenek A."/>
            <person name="Repkova J."/>
        </authorList>
    </citation>
    <scope>NUCLEOTIDE SEQUENCE [LARGE SCALE GENOMIC DNA]</scope>
    <source>
        <strain evidence="2">cv. Tatra</strain>
        <tissue evidence="1">Young leaves</tissue>
    </source>
</reference>
<organism evidence="1 2">
    <name type="scientific">Trifolium pratense</name>
    <name type="common">Red clover</name>
    <dbReference type="NCBI Taxonomy" id="57577"/>
    <lineage>
        <taxon>Eukaryota</taxon>
        <taxon>Viridiplantae</taxon>
        <taxon>Streptophyta</taxon>
        <taxon>Embryophyta</taxon>
        <taxon>Tracheophyta</taxon>
        <taxon>Spermatophyta</taxon>
        <taxon>Magnoliopsida</taxon>
        <taxon>eudicotyledons</taxon>
        <taxon>Gunneridae</taxon>
        <taxon>Pentapetalae</taxon>
        <taxon>rosids</taxon>
        <taxon>fabids</taxon>
        <taxon>Fabales</taxon>
        <taxon>Fabaceae</taxon>
        <taxon>Papilionoideae</taxon>
        <taxon>50 kb inversion clade</taxon>
        <taxon>NPAAA clade</taxon>
        <taxon>Hologalegina</taxon>
        <taxon>IRL clade</taxon>
        <taxon>Trifolieae</taxon>
        <taxon>Trifolium</taxon>
    </lineage>
</organism>
<sequence length="61" mass="6589">SVIDCVYDGVGPGTVLSGLALLRRGFVLEVELALLRACHLFAVLERKACIDEKMLLTGTEI</sequence>
<protein>
    <submittedName>
        <fullName evidence="1">Uncharacterized protein</fullName>
    </submittedName>
</protein>
<evidence type="ECO:0000313" key="1">
    <source>
        <dbReference type="EMBL" id="PNX72236.1"/>
    </source>
</evidence>
<dbReference type="Proteomes" id="UP000236291">
    <property type="component" value="Unassembled WGS sequence"/>
</dbReference>
<reference evidence="1 2" key="2">
    <citation type="journal article" date="2017" name="Front. Plant Sci.">
        <title>Gene Classification and Mining of Molecular Markers Useful in Red Clover (Trifolium pratense) Breeding.</title>
        <authorList>
            <person name="Istvanek J."/>
            <person name="Dluhosova J."/>
            <person name="Dluhos P."/>
            <person name="Patkova L."/>
            <person name="Nedelnik J."/>
            <person name="Repkova J."/>
        </authorList>
    </citation>
    <scope>NUCLEOTIDE SEQUENCE [LARGE SCALE GENOMIC DNA]</scope>
    <source>
        <strain evidence="2">cv. Tatra</strain>
        <tissue evidence="1">Young leaves</tissue>
    </source>
</reference>
<feature type="non-terminal residue" evidence="1">
    <location>
        <position position="1"/>
    </location>
</feature>
<name>A0A2K3L151_TRIPR</name>